<accession>D5EIH1</accession>
<gene>
    <name evidence="1" type="ordered locus">Caka_1217</name>
</gene>
<sequence>MVEQQSTRKQIDRLRSREAARLALYLAIGQLNQSASADTHITARADITNPVASQRYWTGAWDAANPQRAPTWLVSGDSTSSTGLTIFNASDGSTVKVPDVTIQSETSKLRIAWWTSDEGIKASVAANESSQSPHHLYAKAHFPTALFGYTQFDDELRELNLDKPSSLQQFQLLLDQLNPRYAGNEALEHAFTYQSQGVLSSSALGFPNDLLTDLSQSPETIGPAMVDYLRAARSHSPTNTTRLKEAIIRPVETHELEDGQIAQTTTPILSNCLLAFTIRSHSPVKDYPNFRLRMRFFTELWNPYSSPLSLADEDNQPLDFELHLRGLPKVTVHRVDSTQLSSPIDLQQLLGAPDAEGKPLIIRLTTDNIAEWRAGQCLNWTGVSTDEDAAQSPYHSVETQSKHWHLSKHTLGGSVGIDTHEPRFPGRLRHSSPTSHELSLQVYAVNRSTNERRLLSQINGLSYLPLSTDQDGYGNTHSGTTFGYHIQLRGPPHSNADPNYYRGRWLYDHDPRNPQLTLNSNWHLDSTPDQQQGSPYIPVKDGITPLLSPTPESINEATASINASVFRRLLDRSAGQQGHADELWQDSPVFELPITEPHNLASLQHLYFHNERPFQIGNSWGRSGRQNTNAWFDRYFFSGSHEAAPKPFPHFKSIGDRDDTSTVPANQLLVHNRFNINSTSIPAWTAVLSGLQLNNWAYRANDTTNKRTTRGASFCRFPFTQSANYTAAESPEYIHSSSGPQAVAPSAFYRRGIRHLKPDQVTKLAEAIVAGLQDRGRPFMTMEAFLSAEQDQSKSLLELAIETALATDGIQYWDPAWQNDCEPGGATLIPIDHFAPGFLTQADILSAIGHFIAPRSDTFRIRTKAVHQNLDSNQQEHSIIEAVVQRTPKRLVWHGADTVERRRKFVIRSIQWVEE</sequence>
<proteinExistence type="predicted"/>
<protein>
    <submittedName>
        <fullName evidence="1">Uncharacterized protein</fullName>
    </submittedName>
</protein>
<evidence type="ECO:0000313" key="2">
    <source>
        <dbReference type="Proteomes" id="UP000000925"/>
    </source>
</evidence>
<dbReference type="Proteomes" id="UP000000925">
    <property type="component" value="Chromosome"/>
</dbReference>
<dbReference type="AlphaFoldDB" id="D5EIH1"/>
<evidence type="ECO:0000313" key="1">
    <source>
        <dbReference type="EMBL" id="ADE54237.1"/>
    </source>
</evidence>
<reference evidence="1 2" key="1">
    <citation type="journal article" date="2010" name="Stand. Genomic Sci.">
        <title>Complete genome sequence of Coraliomargarita akajimensis type strain (04OKA010-24).</title>
        <authorList>
            <person name="Mavromatis K."/>
            <person name="Abt B."/>
            <person name="Brambilla E."/>
            <person name="Lapidus A."/>
            <person name="Copeland A."/>
            <person name="Deshpande S."/>
            <person name="Nolan M."/>
            <person name="Lucas S."/>
            <person name="Tice H."/>
            <person name="Cheng J.F."/>
            <person name="Han C."/>
            <person name="Detter J.C."/>
            <person name="Woyke T."/>
            <person name="Goodwin L."/>
            <person name="Pitluck S."/>
            <person name="Held B."/>
            <person name="Brettin T."/>
            <person name="Tapia R."/>
            <person name="Ivanova N."/>
            <person name="Mikhailova N."/>
            <person name="Pati A."/>
            <person name="Liolios K."/>
            <person name="Chen A."/>
            <person name="Palaniappan K."/>
            <person name="Land M."/>
            <person name="Hauser L."/>
            <person name="Chang Y.J."/>
            <person name="Jeffries C.D."/>
            <person name="Rohde M."/>
            <person name="Goker M."/>
            <person name="Bristow J."/>
            <person name="Eisen J.A."/>
            <person name="Markowitz V."/>
            <person name="Hugenholtz P."/>
            <person name="Klenk H.P."/>
            <person name="Kyrpides N.C."/>
        </authorList>
    </citation>
    <scope>NUCLEOTIDE SEQUENCE [LARGE SCALE GENOMIC DNA]</scope>
    <source>
        <strain evidence="2">DSM 45221 / IAM 15411 / JCM 23193 / KCTC 12865</strain>
    </source>
</reference>
<name>D5EIH1_CORAD</name>
<dbReference type="KEGG" id="caa:Caka_1217"/>
<dbReference type="EMBL" id="CP001998">
    <property type="protein sequence ID" value="ADE54237.1"/>
    <property type="molecule type" value="Genomic_DNA"/>
</dbReference>
<organism evidence="1 2">
    <name type="scientific">Coraliomargarita akajimensis (strain DSM 45221 / IAM 15411 / JCM 23193 / KCTC 12865 / 04OKA010-24)</name>
    <dbReference type="NCBI Taxonomy" id="583355"/>
    <lineage>
        <taxon>Bacteria</taxon>
        <taxon>Pseudomonadati</taxon>
        <taxon>Verrucomicrobiota</taxon>
        <taxon>Opitutia</taxon>
        <taxon>Puniceicoccales</taxon>
        <taxon>Coraliomargaritaceae</taxon>
        <taxon>Coraliomargarita</taxon>
    </lineage>
</organism>
<dbReference type="STRING" id="583355.Caka_1217"/>
<keyword evidence="2" id="KW-1185">Reference proteome</keyword>
<dbReference type="HOGENOM" id="CLU_318013_0_0_0"/>